<gene>
    <name evidence="2" type="ORF">SELMODRAFT_402511</name>
</gene>
<feature type="compositionally biased region" description="Basic and acidic residues" evidence="1">
    <location>
        <begin position="124"/>
        <end position="134"/>
    </location>
</feature>
<protein>
    <submittedName>
        <fullName evidence="2">Uncharacterized protein</fullName>
    </submittedName>
</protein>
<proteinExistence type="predicted"/>
<evidence type="ECO:0000313" key="2">
    <source>
        <dbReference type="EMBL" id="EFJ38520.1"/>
    </source>
</evidence>
<feature type="region of interest" description="Disordered" evidence="1">
    <location>
        <begin position="53"/>
        <end position="97"/>
    </location>
</feature>
<name>D8QQW5_SELML</name>
<dbReference type="KEGG" id="smo:SELMODRAFT_402511"/>
<dbReference type="Gramene" id="EFJ38520">
    <property type="protein sequence ID" value="EFJ38520"/>
    <property type="gene ID" value="SELMODRAFT_402511"/>
</dbReference>
<dbReference type="HOGENOM" id="CLU_1752853_0_0_1"/>
<dbReference type="Proteomes" id="UP000001514">
    <property type="component" value="Unassembled WGS sequence"/>
</dbReference>
<evidence type="ECO:0000313" key="3">
    <source>
        <dbReference type="Proteomes" id="UP000001514"/>
    </source>
</evidence>
<evidence type="ECO:0000256" key="1">
    <source>
        <dbReference type="SAM" id="MobiDB-lite"/>
    </source>
</evidence>
<reference evidence="2 3" key="1">
    <citation type="journal article" date="2011" name="Science">
        <title>The Selaginella genome identifies genetic changes associated with the evolution of vascular plants.</title>
        <authorList>
            <person name="Banks J.A."/>
            <person name="Nishiyama T."/>
            <person name="Hasebe M."/>
            <person name="Bowman J.L."/>
            <person name="Gribskov M."/>
            <person name="dePamphilis C."/>
            <person name="Albert V.A."/>
            <person name="Aono N."/>
            <person name="Aoyama T."/>
            <person name="Ambrose B.A."/>
            <person name="Ashton N.W."/>
            <person name="Axtell M.J."/>
            <person name="Barker E."/>
            <person name="Barker M.S."/>
            <person name="Bennetzen J.L."/>
            <person name="Bonawitz N.D."/>
            <person name="Chapple C."/>
            <person name="Cheng C."/>
            <person name="Correa L.G."/>
            <person name="Dacre M."/>
            <person name="DeBarry J."/>
            <person name="Dreyer I."/>
            <person name="Elias M."/>
            <person name="Engstrom E.M."/>
            <person name="Estelle M."/>
            <person name="Feng L."/>
            <person name="Finet C."/>
            <person name="Floyd S.K."/>
            <person name="Frommer W.B."/>
            <person name="Fujita T."/>
            <person name="Gramzow L."/>
            <person name="Gutensohn M."/>
            <person name="Harholt J."/>
            <person name="Hattori M."/>
            <person name="Heyl A."/>
            <person name="Hirai T."/>
            <person name="Hiwatashi Y."/>
            <person name="Ishikawa M."/>
            <person name="Iwata M."/>
            <person name="Karol K.G."/>
            <person name="Koehler B."/>
            <person name="Kolukisaoglu U."/>
            <person name="Kubo M."/>
            <person name="Kurata T."/>
            <person name="Lalonde S."/>
            <person name="Li K."/>
            <person name="Li Y."/>
            <person name="Litt A."/>
            <person name="Lyons E."/>
            <person name="Manning G."/>
            <person name="Maruyama T."/>
            <person name="Michael T.P."/>
            <person name="Mikami K."/>
            <person name="Miyazaki S."/>
            <person name="Morinaga S."/>
            <person name="Murata T."/>
            <person name="Mueller-Roeber B."/>
            <person name="Nelson D.R."/>
            <person name="Obara M."/>
            <person name="Oguri Y."/>
            <person name="Olmstead R.G."/>
            <person name="Onodera N."/>
            <person name="Petersen B.L."/>
            <person name="Pils B."/>
            <person name="Prigge M."/>
            <person name="Rensing S.A."/>
            <person name="Riano-Pachon D.M."/>
            <person name="Roberts A.W."/>
            <person name="Sato Y."/>
            <person name="Scheller H.V."/>
            <person name="Schulz B."/>
            <person name="Schulz C."/>
            <person name="Shakirov E.V."/>
            <person name="Shibagaki N."/>
            <person name="Shinohara N."/>
            <person name="Shippen D.E."/>
            <person name="Soerensen I."/>
            <person name="Sotooka R."/>
            <person name="Sugimoto N."/>
            <person name="Sugita M."/>
            <person name="Sumikawa N."/>
            <person name="Tanurdzic M."/>
            <person name="Theissen G."/>
            <person name="Ulvskov P."/>
            <person name="Wakazuki S."/>
            <person name="Weng J.K."/>
            <person name="Willats W.W."/>
            <person name="Wipf D."/>
            <person name="Wolf P.G."/>
            <person name="Yang L."/>
            <person name="Zimmer A.D."/>
            <person name="Zhu Q."/>
            <person name="Mitros T."/>
            <person name="Hellsten U."/>
            <person name="Loque D."/>
            <person name="Otillar R."/>
            <person name="Salamov A."/>
            <person name="Schmutz J."/>
            <person name="Shapiro H."/>
            <person name="Lindquist E."/>
            <person name="Lucas S."/>
            <person name="Rokhsar D."/>
            <person name="Grigoriev I.V."/>
        </authorList>
    </citation>
    <scope>NUCLEOTIDE SEQUENCE [LARGE SCALE GENOMIC DNA]</scope>
</reference>
<dbReference type="InParanoid" id="D8QQW5"/>
<sequence>MVEYVSNKLIFINNETKEQFPHVNLKAACRRGSPRFHRPSRRKRACSIATITASPVDRKAKRQEGIVQGPREEEESWSGPLAQPGGSEIGHHSIPSSGELLVVDEPVQHQVWKSTKMTSTGSRESLEMPPESRKRNFSSIAGFRNGFLV</sequence>
<dbReference type="EMBL" id="GL377565">
    <property type="protein sequence ID" value="EFJ38520.1"/>
    <property type="molecule type" value="Genomic_DNA"/>
</dbReference>
<organism evidence="3">
    <name type="scientific">Selaginella moellendorffii</name>
    <name type="common">Spikemoss</name>
    <dbReference type="NCBI Taxonomy" id="88036"/>
    <lineage>
        <taxon>Eukaryota</taxon>
        <taxon>Viridiplantae</taxon>
        <taxon>Streptophyta</taxon>
        <taxon>Embryophyta</taxon>
        <taxon>Tracheophyta</taxon>
        <taxon>Lycopodiopsida</taxon>
        <taxon>Selaginellales</taxon>
        <taxon>Selaginellaceae</taxon>
        <taxon>Selaginella</taxon>
    </lineage>
</organism>
<feature type="region of interest" description="Disordered" evidence="1">
    <location>
        <begin position="113"/>
        <end position="134"/>
    </location>
</feature>
<accession>D8QQW5</accession>
<keyword evidence="3" id="KW-1185">Reference proteome</keyword>
<dbReference type="AlphaFoldDB" id="D8QQW5"/>
<feature type="compositionally biased region" description="Polar residues" evidence="1">
    <location>
        <begin position="113"/>
        <end position="123"/>
    </location>
</feature>